<organism evidence="1 2">
    <name type="scientific">Coniosporium uncinatum</name>
    <dbReference type="NCBI Taxonomy" id="93489"/>
    <lineage>
        <taxon>Eukaryota</taxon>
        <taxon>Fungi</taxon>
        <taxon>Dikarya</taxon>
        <taxon>Ascomycota</taxon>
        <taxon>Pezizomycotina</taxon>
        <taxon>Dothideomycetes</taxon>
        <taxon>Dothideomycetes incertae sedis</taxon>
        <taxon>Coniosporium</taxon>
    </lineage>
</organism>
<sequence>MLAPTFSERNAELVWDESILQAEQMLKSWLDCKSTEAPCIPNVRADTMMLPFNVINKAGFGVDLPWVSQSDPMSQTATTSSVDTADSGHYMSYREALHLLIRHLFHIIVLPTWLLRFAPFAYAKLLRTVHGEAIAYLKELIKRKEDQLTRSTKEAGPTSGSDIMSALVSAKLERQNRITRESHTEGPEDEEALTEKAILANVFLMLIAGHETTATVLLLTLVELAINVEWQREVQKDLDQILGRRQKGCWNFRIDVAMLSNGTVGATINEILRLYPPINVIPKGTR</sequence>
<proteinExistence type="predicted"/>
<reference evidence="1" key="1">
    <citation type="submission" date="2024-09" db="EMBL/GenBank/DDBJ databases">
        <title>Black Yeasts Isolated from many extreme environments.</title>
        <authorList>
            <person name="Coleine C."/>
            <person name="Stajich J.E."/>
            <person name="Selbmann L."/>
        </authorList>
    </citation>
    <scope>NUCLEOTIDE SEQUENCE</scope>
    <source>
        <strain evidence="1">CCFEE 5737</strain>
    </source>
</reference>
<dbReference type="EMBL" id="JAWDJW010007536">
    <property type="protein sequence ID" value="KAK3061969.1"/>
    <property type="molecule type" value="Genomic_DNA"/>
</dbReference>
<feature type="non-terminal residue" evidence="1">
    <location>
        <position position="286"/>
    </location>
</feature>
<gene>
    <name evidence="1" type="ORF">LTS18_005085</name>
</gene>
<evidence type="ECO:0000313" key="2">
    <source>
        <dbReference type="Proteomes" id="UP001186974"/>
    </source>
</evidence>
<name>A0ACC3D565_9PEZI</name>
<accession>A0ACC3D565</accession>
<dbReference type="Proteomes" id="UP001186974">
    <property type="component" value="Unassembled WGS sequence"/>
</dbReference>
<comment type="caution">
    <text evidence="1">The sequence shown here is derived from an EMBL/GenBank/DDBJ whole genome shotgun (WGS) entry which is preliminary data.</text>
</comment>
<evidence type="ECO:0000313" key="1">
    <source>
        <dbReference type="EMBL" id="KAK3061969.1"/>
    </source>
</evidence>
<protein>
    <submittedName>
        <fullName evidence="1">Uncharacterized protein</fullName>
    </submittedName>
</protein>
<keyword evidence="2" id="KW-1185">Reference proteome</keyword>